<reference evidence="4" key="1">
    <citation type="submission" date="2016-06" db="UniProtKB">
        <authorList>
            <consortium name="WormBaseParasite"/>
        </authorList>
    </citation>
    <scope>IDENTIFICATION</scope>
</reference>
<evidence type="ECO:0000256" key="1">
    <source>
        <dbReference type="SAM" id="MobiDB-lite"/>
    </source>
</evidence>
<sequence length="180" mass="18902">MPLIVYHDRLQRIITDLQHNPVCLPFSCFSYQRTVADVDVVVCCWCCRNFPDFKPQQQTETMNSPAASGAPVSTAESSSGTGIAEASGSRSPSDGDSPLSCTDANRDAGVPPGIENAPVSSHGTEFAGESEEYAAAIGGSDSVTPHDPLLLAGERTAREIVDNAISGIFNRRAVTGSSAL</sequence>
<evidence type="ECO:0000313" key="3">
    <source>
        <dbReference type="Proteomes" id="UP000271098"/>
    </source>
</evidence>
<feature type="compositionally biased region" description="Polar residues" evidence="1">
    <location>
        <begin position="57"/>
        <end position="66"/>
    </location>
</feature>
<feature type="region of interest" description="Disordered" evidence="1">
    <location>
        <begin position="57"/>
        <end position="123"/>
    </location>
</feature>
<feature type="compositionally biased region" description="Low complexity" evidence="1">
    <location>
        <begin position="87"/>
        <end position="100"/>
    </location>
</feature>
<organism evidence="4">
    <name type="scientific">Gongylonema pulchrum</name>
    <dbReference type="NCBI Taxonomy" id="637853"/>
    <lineage>
        <taxon>Eukaryota</taxon>
        <taxon>Metazoa</taxon>
        <taxon>Ecdysozoa</taxon>
        <taxon>Nematoda</taxon>
        <taxon>Chromadorea</taxon>
        <taxon>Rhabditida</taxon>
        <taxon>Spirurina</taxon>
        <taxon>Spiruromorpha</taxon>
        <taxon>Spiruroidea</taxon>
        <taxon>Gongylonematidae</taxon>
        <taxon>Gongylonema</taxon>
    </lineage>
</organism>
<protein>
    <submittedName>
        <fullName evidence="2 4">Uncharacterized protein</fullName>
    </submittedName>
</protein>
<name>A0A183DT29_9BILA</name>
<accession>A0A183DT29</accession>
<reference evidence="2 3" key="2">
    <citation type="submission" date="2018-11" db="EMBL/GenBank/DDBJ databases">
        <authorList>
            <consortium name="Pathogen Informatics"/>
        </authorList>
    </citation>
    <scope>NUCLEOTIDE SEQUENCE [LARGE SCALE GENOMIC DNA]</scope>
</reference>
<dbReference type="Proteomes" id="UP000271098">
    <property type="component" value="Unassembled WGS sequence"/>
</dbReference>
<dbReference type="AlphaFoldDB" id="A0A183DT29"/>
<keyword evidence="3" id="KW-1185">Reference proteome</keyword>
<dbReference type="WBParaSite" id="GPUH_0001188401-mRNA-1">
    <property type="protein sequence ID" value="GPUH_0001188401-mRNA-1"/>
    <property type="gene ID" value="GPUH_0001188401"/>
</dbReference>
<gene>
    <name evidence="2" type="ORF">GPUH_LOCUS11870</name>
</gene>
<evidence type="ECO:0000313" key="2">
    <source>
        <dbReference type="EMBL" id="VDN19414.1"/>
    </source>
</evidence>
<proteinExistence type="predicted"/>
<dbReference type="EMBL" id="UYRT01078864">
    <property type="protein sequence ID" value="VDN19414.1"/>
    <property type="molecule type" value="Genomic_DNA"/>
</dbReference>
<evidence type="ECO:0000313" key="4">
    <source>
        <dbReference type="WBParaSite" id="GPUH_0001188401-mRNA-1"/>
    </source>
</evidence>